<evidence type="ECO:0000313" key="1">
    <source>
        <dbReference type="EMBL" id="KAH0773087.1"/>
    </source>
</evidence>
<dbReference type="Proteomes" id="UP000826656">
    <property type="component" value="Unassembled WGS sequence"/>
</dbReference>
<comment type="caution">
    <text evidence="1">The sequence shown here is derived from an EMBL/GenBank/DDBJ whole genome shotgun (WGS) entry which is preliminary data.</text>
</comment>
<accession>A0ABQ7VZW4</accession>
<dbReference type="EMBL" id="JAIVGD010000005">
    <property type="protein sequence ID" value="KAH0773087.1"/>
    <property type="molecule type" value="Genomic_DNA"/>
</dbReference>
<gene>
    <name evidence="1" type="ORF">KY290_010224</name>
</gene>
<sequence length="275" mass="30795">MWRHPRNGFGRNLISRSRSSARGLSLRSTFFAGDEPHFYSVELAHVILYPDVSCVPYALGGGVHVVKGSFAWEVAVGCGHGPLIWIITSLISQPGLGVLGSHRAINNRTHTIFGNTREAPVLPDVTGIPAAPRGWGQGRASIKAARAHQVFKQVEEPEQEREPQLFWEGIQKAPRLLKVSGRRSIELVAYQVQDVANSWYRLCESKHPKDAPPVTLDDNTERSMEWFLSADNERIIPQSLRIIGKEIMGMPEYSMQFTRLAKYASHLVSYERAKV</sequence>
<evidence type="ECO:0000313" key="2">
    <source>
        <dbReference type="Proteomes" id="UP000826656"/>
    </source>
</evidence>
<keyword evidence="2" id="KW-1185">Reference proteome</keyword>
<name>A0ABQ7VZW4_SOLTU</name>
<organism evidence="1 2">
    <name type="scientific">Solanum tuberosum</name>
    <name type="common">Potato</name>
    <dbReference type="NCBI Taxonomy" id="4113"/>
    <lineage>
        <taxon>Eukaryota</taxon>
        <taxon>Viridiplantae</taxon>
        <taxon>Streptophyta</taxon>
        <taxon>Embryophyta</taxon>
        <taxon>Tracheophyta</taxon>
        <taxon>Spermatophyta</taxon>
        <taxon>Magnoliopsida</taxon>
        <taxon>eudicotyledons</taxon>
        <taxon>Gunneridae</taxon>
        <taxon>Pentapetalae</taxon>
        <taxon>asterids</taxon>
        <taxon>lamiids</taxon>
        <taxon>Solanales</taxon>
        <taxon>Solanaceae</taxon>
        <taxon>Solanoideae</taxon>
        <taxon>Solaneae</taxon>
        <taxon>Solanum</taxon>
    </lineage>
</organism>
<proteinExistence type="predicted"/>
<reference evidence="1 2" key="1">
    <citation type="journal article" date="2021" name="bioRxiv">
        <title>Chromosome-scale and haplotype-resolved genome assembly of a tetraploid potato cultivar.</title>
        <authorList>
            <person name="Sun H."/>
            <person name="Jiao W.-B."/>
            <person name="Krause K."/>
            <person name="Campoy J.A."/>
            <person name="Goel M."/>
            <person name="Folz-Donahue K."/>
            <person name="Kukat C."/>
            <person name="Huettel B."/>
            <person name="Schneeberger K."/>
        </authorList>
    </citation>
    <scope>NUCLEOTIDE SEQUENCE [LARGE SCALE GENOMIC DNA]</scope>
    <source>
        <strain evidence="1">SolTubOtavaFocal</strain>
        <tissue evidence="1">Leaves</tissue>
    </source>
</reference>
<protein>
    <submittedName>
        <fullName evidence="1">Uncharacterized protein</fullName>
    </submittedName>
</protein>